<dbReference type="InterPro" id="IPR017927">
    <property type="entry name" value="FAD-bd_FR_type"/>
</dbReference>
<keyword evidence="6 11" id="KW-0274">FAD</keyword>
<evidence type="ECO:0000259" key="12">
    <source>
        <dbReference type="PROSITE" id="PS51384"/>
    </source>
</evidence>
<proteinExistence type="inferred from homology"/>
<evidence type="ECO:0000256" key="10">
    <source>
        <dbReference type="ARBA" id="ARBA00023014"/>
    </source>
</evidence>
<evidence type="ECO:0000256" key="2">
    <source>
        <dbReference type="ARBA" id="ARBA00022448"/>
    </source>
</evidence>
<comment type="cofactor">
    <cofactor evidence="11">
        <name>FAD</name>
        <dbReference type="ChEBI" id="CHEBI:57692"/>
    </cofactor>
    <text evidence="11">Binds 1 FAD per subunit.</text>
</comment>
<dbReference type="PIRSF" id="PIRSF006816">
    <property type="entry name" value="Cyc3_hyd_g"/>
    <property type="match status" value="1"/>
</dbReference>
<dbReference type="HAMAP" id="MF_01211">
    <property type="entry name" value="DHODB_Fe_S_bind"/>
    <property type="match status" value="1"/>
</dbReference>
<dbReference type="InterPro" id="IPR037117">
    <property type="entry name" value="Dihydroorotate_DH_ele_sf"/>
</dbReference>
<accession>A0ABR9R8L1</accession>
<feature type="binding site" evidence="11">
    <location>
        <position position="231"/>
    </location>
    <ligand>
        <name>[2Fe-2S] cluster</name>
        <dbReference type="ChEBI" id="CHEBI:190135"/>
    </ligand>
</feature>
<keyword evidence="4 11" id="KW-0001">2Fe-2S</keyword>
<keyword evidence="3 11" id="KW-0285">Flavoprotein</keyword>
<keyword evidence="14" id="KW-1185">Reference proteome</keyword>
<evidence type="ECO:0000256" key="9">
    <source>
        <dbReference type="ARBA" id="ARBA00023004"/>
    </source>
</evidence>
<dbReference type="PROSITE" id="PS51384">
    <property type="entry name" value="FAD_FR"/>
    <property type="match status" value="1"/>
</dbReference>
<dbReference type="InterPro" id="IPR019480">
    <property type="entry name" value="Dihydroorotate_DH_Fe-S-bd"/>
</dbReference>
<comment type="similarity">
    <text evidence="1 11">Belongs to the PyrK family.</text>
</comment>
<comment type="function">
    <text evidence="11">Responsible for channeling the electrons from the oxidation of dihydroorotate from the FMN redox center in the PyrD type B subunit to the ultimate electron acceptor NAD(+).</text>
</comment>
<evidence type="ECO:0000313" key="13">
    <source>
        <dbReference type="EMBL" id="MBE5055027.1"/>
    </source>
</evidence>
<dbReference type="RefSeq" id="WP_101693593.1">
    <property type="nucleotide sequence ID" value="NZ_AP031438.1"/>
</dbReference>
<feature type="binding site" evidence="11">
    <location>
        <position position="223"/>
    </location>
    <ligand>
        <name>[2Fe-2S] cluster</name>
        <dbReference type="ChEBI" id="CHEBI:190135"/>
    </ligand>
</feature>
<feature type="binding site" evidence="11">
    <location>
        <position position="244"/>
    </location>
    <ligand>
        <name>[2Fe-2S] cluster</name>
        <dbReference type="ChEBI" id="CHEBI:190135"/>
    </ligand>
</feature>
<evidence type="ECO:0000313" key="14">
    <source>
        <dbReference type="Proteomes" id="UP000806211"/>
    </source>
</evidence>
<dbReference type="Proteomes" id="UP000806211">
    <property type="component" value="Unassembled WGS sequence"/>
</dbReference>
<evidence type="ECO:0000256" key="1">
    <source>
        <dbReference type="ARBA" id="ARBA00006422"/>
    </source>
</evidence>
<name>A0ABR9R8L1_9FIRM</name>
<dbReference type="InterPro" id="IPR050353">
    <property type="entry name" value="PyrK_electron_transfer"/>
</dbReference>
<comment type="pathway">
    <text evidence="11">Pyrimidine metabolism; UMP biosynthesis via de novo pathway; orotate from (S)-dihydroorotate (NAD(+) route): step 1/1.</text>
</comment>
<feature type="binding site" evidence="11">
    <location>
        <position position="228"/>
    </location>
    <ligand>
        <name>[2Fe-2S] cluster</name>
        <dbReference type="ChEBI" id="CHEBI:190135"/>
    </ligand>
</feature>
<dbReference type="PANTHER" id="PTHR43513">
    <property type="entry name" value="DIHYDROOROTATE DEHYDROGENASE B (NAD(+)), ELECTRON TRANSFER SUBUNIT"/>
    <property type="match status" value="1"/>
</dbReference>
<keyword evidence="2 11" id="KW-0813">Transport</keyword>
<keyword evidence="5 11" id="KW-0479">Metal-binding</keyword>
<dbReference type="Gene3D" id="2.40.30.10">
    <property type="entry name" value="Translation factors"/>
    <property type="match status" value="1"/>
</dbReference>
<dbReference type="InterPro" id="IPR039261">
    <property type="entry name" value="FNR_nucleotide-bd"/>
</dbReference>
<dbReference type="InterPro" id="IPR012165">
    <property type="entry name" value="Cyt_c3_hydrogenase_gsu"/>
</dbReference>
<reference evidence="13 14" key="1">
    <citation type="submission" date="2020-10" db="EMBL/GenBank/DDBJ databases">
        <title>ChiBAC.</title>
        <authorList>
            <person name="Zenner C."/>
            <person name="Hitch T.C.A."/>
            <person name="Clavel T."/>
        </authorList>
    </citation>
    <scope>NUCLEOTIDE SEQUENCE [LARGE SCALE GENOMIC DNA]</scope>
    <source>
        <strain evidence="13 14">DSM 107456</strain>
    </source>
</reference>
<dbReference type="CDD" id="cd06218">
    <property type="entry name" value="DHOD_e_trans"/>
    <property type="match status" value="1"/>
</dbReference>
<dbReference type="PANTHER" id="PTHR43513:SF3">
    <property type="entry name" value="DIHYDROOROTATE DEHYDROGENASE B (NAD(+)), ELECTRON TRANSFER SUBUNIT-RELATED"/>
    <property type="match status" value="1"/>
</dbReference>
<evidence type="ECO:0000256" key="11">
    <source>
        <dbReference type="HAMAP-Rule" id="MF_01211"/>
    </source>
</evidence>
<keyword evidence="10 11" id="KW-0411">Iron-sulfur</keyword>
<comment type="cofactor">
    <cofactor evidence="11">
        <name>[2Fe-2S] cluster</name>
        <dbReference type="ChEBI" id="CHEBI:190135"/>
    </cofactor>
    <text evidence="11">Binds 1 [2Fe-2S] cluster per subunit.</text>
</comment>
<dbReference type="Gene3D" id="2.10.240.10">
    <property type="entry name" value="Dihydroorotate dehydrogenase, electron transfer subunit"/>
    <property type="match status" value="1"/>
</dbReference>
<keyword evidence="8 11" id="KW-0249">Electron transport</keyword>
<evidence type="ECO:0000256" key="7">
    <source>
        <dbReference type="ARBA" id="ARBA00022975"/>
    </source>
</evidence>
<evidence type="ECO:0000256" key="5">
    <source>
        <dbReference type="ARBA" id="ARBA00022723"/>
    </source>
</evidence>
<dbReference type="SUPFAM" id="SSF52343">
    <property type="entry name" value="Ferredoxin reductase-like, C-terminal NADP-linked domain"/>
    <property type="match status" value="1"/>
</dbReference>
<dbReference type="InterPro" id="IPR023455">
    <property type="entry name" value="Dihydroorotate_DHASE_ETsu"/>
</dbReference>
<gene>
    <name evidence="11" type="primary">pyrK</name>
    <name evidence="13" type="ORF">INF37_03300</name>
</gene>
<dbReference type="SUPFAM" id="SSF63380">
    <property type="entry name" value="Riboflavin synthase domain-like"/>
    <property type="match status" value="1"/>
</dbReference>
<organism evidence="13 14">
    <name type="scientific">Pseudoflavonifractor gallinarum</name>
    <dbReference type="NCBI Taxonomy" id="2779352"/>
    <lineage>
        <taxon>Bacteria</taxon>
        <taxon>Bacillati</taxon>
        <taxon>Bacillota</taxon>
        <taxon>Clostridia</taxon>
        <taxon>Eubacteriales</taxon>
        <taxon>Oscillospiraceae</taxon>
        <taxon>Pseudoflavonifractor</taxon>
    </lineage>
</organism>
<feature type="binding site" evidence="11">
    <location>
        <begin position="53"/>
        <end position="56"/>
    </location>
    <ligand>
        <name>FAD</name>
        <dbReference type="ChEBI" id="CHEBI:57692"/>
    </ligand>
</feature>
<dbReference type="Gene3D" id="3.40.50.80">
    <property type="entry name" value="Nucleotide-binding domain of ferredoxin-NADP reductase (FNR) module"/>
    <property type="match status" value="1"/>
</dbReference>
<dbReference type="EMBL" id="JADCKF010000002">
    <property type="protein sequence ID" value="MBE5055027.1"/>
    <property type="molecule type" value="Genomic_DNA"/>
</dbReference>
<evidence type="ECO:0000256" key="3">
    <source>
        <dbReference type="ARBA" id="ARBA00022630"/>
    </source>
</evidence>
<comment type="caution">
    <text evidence="13">The sequence shown here is derived from an EMBL/GenBank/DDBJ whole genome shotgun (WGS) entry which is preliminary data.</text>
</comment>
<sequence>MKVERKCKIVSKEWLNQDAVYMVLEVGDMVRTSCKGPGQFVHVKCGDGLLLRRPISVCSCMEDEPEDTLAIAFEVRGEGTAWLSERQVGDTLDVLGLLGNGFQVRPEGRYLLVGGGIGIPPMRGCAQYTQGRSTAILGGRSADKVILQNCFQDECAKVLVATDDGSLGYHGFVDALVRQELSEDKNYDAVLACGPKPMLRNVAKVAEEFGVPCQVSMEERMGCGVGACLVCVCDMKDGTRKHACKDGPVFDSKEVDWDA</sequence>
<feature type="binding site" evidence="11">
    <location>
        <begin position="79"/>
        <end position="80"/>
    </location>
    <ligand>
        <name>FAD</name>
        <dbReference type="ChEBI" id="CHEBI:57692"/>
    </ligand>
</feature>
<dbReference type="InterPro" id="IPR017938">
    <property type="entry name" value="Riboflavin_synthase-like_b-brl"/>
</dbReference>
<feature type="domain" description="FAD-binding FR-type" evidence="12">
    <location>
        <begin position="2"/>
        <end position="104"/>
    </location>
</feature>
<protein>
    <recommendedName>
        <fullName evidence="11">Dihydroorotate dehydrogenase B (NAD(+)), electron transfer subunit</fullName>
    </recommendedName>
    <alternativeName>
        <fullName evidence="11">Dihydroorotate oxidase B, electron transfer subunit</fullName>
    </alternativeName>
</protein>
<comment type="subunit">
    <text evidence="11">Heterotetramer of 2 PyrK and 2 PyrD type B subunits.</text>
</comment>
<evidence type="ECO:0000256" key="6">
    <source>
        <dbReference type="ARBA" id="ARBA00022827"/>
    </source>
</evidence>
<keyword evidence="7 11" id="KW-0665">Pyrimidine biosynthesis</keyword>
<keyword evidence="9 11" id="KW-0408">Iron</keyword>
<evidence type="ECO:0000256" key="8">
    <source>
        <dbReference type="ARBA" id="ARBA00022982"/>
    </source>
</evidence>
<evidence type="ECO:0000256" key="4">
    <source>
        <dbReference type="ARBA" id="ARBA00022714"/>
    </source>
</evidence>
<comment type="caution">
    <text evidence="11">Lacks conserved residue(s) required for the propagation of feature annotation.</text>
</comment>
<dbReference type="Pfam" id="PF10418">
    <property type="entry name" value="DHODB_Fe-S_bind"/>
    <property type="match status" value="1"/>
</dbReference>